<proteinExistence type="predicted"/>
<gene>
    <name evidence="2" type="ORF">M0L44_18375</name>
</gene>
<dbReference type="RefSeq" id="WP_252771409.1">
    <property type="nucleotide sequence ID" value="NZ_JAMXMC010000011.1"/>
</dbReference>
<dbReference type="Proteomes" id="UP001204851">
    <property type="component" value="Unassembled WGS sequence"/>
</dbReference>
<keyword evidence="1" id="KW-0732">Signal</keyword>
<name>A0ABT1BSY9_9BURK</name>
<evidence type="ECO:0000256" key="1">
    <source>
        <dbReference type="SAM" id="SignalP"/>
    </source>
</evidence>
<feature type="chain" id="PRO_5047254125" evidence="1">
    <location>
        <begin position="23"/>
        <end position="135"/>
    </location>
</feature>
<feature type="signal peptide" evidence="1">
    <location>
        <begin position="1"/>
        <end position="22"/>
    </location>
</feature>
<comment type="caution">
    <text evidence="2">The sequence shown here is derived from an EMBL/GenBank/DDBJ whole genome shotgun (WGS) entry which is preliminary data.</text>
</comment>
<sequence>MKIPATCLVLSLLSVGALPGHAQEDRLQIGFHGPESPLGARSGQPTIQSVQWSDGDLGVVLTQAAPCGNVFPVNPVWEKSGRTIVLRYAWSTMPEEAAATAPLCLKRLQAWVFRVPGVPYTVLLSDSIPLFGHGQ</sequence>
<evidence type="ECO:0000313" key="3">
    <source>
        <dbReference type="Proteomes" id="UP001204851"/>
    </source>
</evidence>
<evidence type="ECO:0000313" key="2">
    <source>
        <dbReference type="EMBL" id="MCO5978667.1"/>
    </source>
</evidence>
<keyword evidence="3" id="KW-1185">Reference proteome</keyword>
<reference evidence="2 3" key="1">
    <citation type="submission" date="2022-06" db="EMBL/GenBank/DDBJ databases">
        <title>Ideonella sp. NS12-5 Genome sequencing and assembly.</title>
        <authorList>
            <person name="Jung Y."/>
        </authorList>
    </citation>
    <scope>NUCLEOTIDE SEQUENCE [LARGE SCALE GENOMIC DNA]</scope>
    <source>
        <strain evidence="2 3">NS12-5</strain>
    </source>
</reference>
<dbReference type="EMBL" id="JAMXMC010000011">
    <property type="protein sequence ID" value="MCO5978667.1"/>
    <property type="molecule type" value="Genomic_DNA"/>
</dbReference>
<accession>A0ABT1BSY9</accession>
<protein>
    <submittedName>
        <fullName evidence="2">Uncharacterized protein</fullName>
    </submittedName>
</protein>
<organism evidence="2 3">
    <name type="scientific">Ideonella oryzae</name>
    <dbReference type="NCBI Taxonomy" id="2937441"/>
    <lineage>
        <taxon>Bacteria</taxon>
        <taxon>Pseudomonadati</taxon>
        <taxon>Pseudomonadota</taxon>
        <taxon>Betaproteobacteria</taxon>
        <taxon>Burkholderiales</taxon>
        <taxon>Sphaerotilaceae</taxon>
        <taxon>Ideonella</taxon>
    </lineage>
</organism>